<feature type="transmembrane region" description="Helical" evidence="13">
    <location>
        <begin position="267"/>
        <end position="286"/>
    </location>
</feature>
<comment type="similarity">
    <text evidence="11">Belongs to the monovalent cation:proton antiporter 1 (CPA1) transporter (TC 2.A.36) family.</text>
</comment>
<keyword evidence="4 11" id="KW-0812">Transmembrane</keyword>
<dbReference type="PANTHER" id="PTHR10110:SF191">
    <property type="entry name" value="SODIUM_HYDROGEN EXCHANGER 8"/>
    <property type="match status" value="1"/>
</dbReference>
<evidence type="ECO:0000256" key="2">
    <source>
        <dbReference type="ARBA" id="ARBA00022448"/>
    </source>
</evidence>
<dbReference type="InterPro" id="IPR004709">
    <property type="entry name" value="NaH_exchanger"/>
</dbReference>
<feature type="transmembrane region" description="Helical" evidence="13">
    <location>
        <begin position="57"/>
        <end position="77"/>
    </location>
</feature>
<dbReference type="Gene3D" id="6.10.140.1330">
    <property type="match status" value="1"/>
</dbReference>
<feature type="compositionally biased region" description="Acidic residues" evidence="12">
    <location>
        <begin position="21"/>
        <end position="40"/>
    </location>
</feature>
<feature type="transmembrane region" description="Helical" evidence="13">
    <location>
        <begin position="298"/>
        <end position="324"/>
    </location>
</feature>
<evidence type="ECO:0000256" key="4">
    <source>
        <dbReference type="ARBA" id="ARBA00022692"/>
    </source>
</evidence>
<evidence type="ECO:0000313" key="16">
    <source>
        <dbReference type="EMBL" id="OEU11722.1"/>
    </source>
</evidence>
<evidence type="ECO:0000313" key="17">
    <source>
        <dbReference type="Proteomes" id="UP000095751"/>
    </source>
</evidence>
<keyword evidence="17" id="KW-1185">Reference proteome</keyword>
<evidence type="ECO:0000256" key="13">
    <source>
        <dbReference type="SAM" id="Phobius"/>
    </source>
</evidence>
<dbReference type="GO" id="GO:0005886">
    <property type="term" value="C:plasma membrane"/>
    <property type="evidence" value="ECO:0007669"/>
    <property type="project" value="TreeGrafter"/>
</dbReference>
<dbReference type="InterPro" id="IPR006153">
    <property type="entry name" value="Cation/H_exchanger_TM"/>
</dbReference>
<dbReference type="GO" id="GO:0000139">
    <property type="term" value="C:Golgi membrane"/>
    <property type="evidence" value="ECO:0007669"/>
    <property type="project" value="UniProtKB-SubCell"/>
</dbReference>
<dbReference type="InterPro" id="IPR018422">
    <property type="entry name" value="Cation/H_exchanger_CPA1"/>
</dbReference>
<feature type="chain" id="PRO_5009192470" description="Sodium/hydrogen exchanger" evidence="14">
    <location>
        <begin position="20"/>
        <end position="455"/>
    </location>
</feature>
<evidence type="ECO:0000259" key="15">
    <source>
        <dbReference type="Pfam" id="PF00999"/>
    </source>
</evidence>
<comment type="subcellular location">
    <subcellularLocation>
        <location evidence="1">Golgi apparatus membrane</location>
        <topology evidence="1">Multi-pass membrane protein</topology>
    </subcellularLocation>
</comment>
<dbReference type="AlphaFoldDB" id="A0A1E7F0J9"/>
<proteinExistence type="inferred from homology"/>
<accession>A0A1E7F0J9</accession>
<evidence type="ECO:0000256" key="7">
    <source>
        <dbReference type="ARBA" id="ARBA00023053"/>
    </source>
</evidence>
<feature type="transmembrane region" description="Helical" evidence="13">
    <location>
        <begin position="330"/>
        <end position="354"/>
    </location>
</feature>
<dbReference type="PRINTS" id="PR01084">
    <property type="entry name" value="NAHEXCHNGR"/>
</dbReference>
<feature type="domain" description="Cation/H+ exchanger transmembrane" evidence="15">
    <location>
        <begin position="64"/>
        <end position="421"/>
    </location>
</feature>
<evidence type="ECO:0000256" key="1">
    <source>
        <dbReference type="ARBA" id="ARBA00004653"/>
    </source>
</evidence>
<keyword evidence="10 11" id="KW-0739">Sodium transport</keyword>
<dbReference type="Proteomes" id="UP000095751">
    <property type="component" value="Unassembled WGS sequence"/>
</dbReference>
<feature type="transmembrane region" description="Helical" evidence="13">
    <location>
        <begin position="208"/>
        <end position="235"/>
    </location>
</feature>
<evidence type="ECO:0000256" key="12">
    <source>
        <dbReference type="SAM" id="MobiDB-lite"/>
    </source>
</evidence>
<feature type="transmembrane region" description="Helical" evidence="13">
    <location>
        <begin position="139"/>
        <end position="160"/>
    </location>
</feature>
<evidence type="ECO:0000256" key="5">
    <source>
        <dbReference type="ARBA" id="ARBA00022989"/>
    </source>
</evidence>
<feature type="signal peptide" evidence="14">
    <location>
        <begin position="1"/>
        <end position="19"/>
    </location>
</feature>
<dbReference type="InParanoid" id="A0A1E7F0J9"/>
<keyword evidence="9 13" id="KW-0472">Membrane</keyword>
<dbReference type="EMBL" id="KV784366">
    <property type="protein sequence ID" value="OEU11722.1"/>
    <property type="molecule type" value="Genomic_DNA"/>
</dbReference>
<evidence type="ECO:0000256" key="6">
    <source>
        <dbReference type="ARBA" id="ARBA00023034"/>
    </source>
</evidence>
<reference evidence="16 17" key="1">
    <citation type="submission" date="2016-09" db="EMBL/GenBank/DDBJ databases">
        <title>Extensive genetic diversity and differential bi-allelic expression allows diatom success in the polar Southern Ocean.</title>
        <authorList>
            <consortium name="DOE Joint Genome Institute"/>
            <person name="Mock T."/>
            <person name="Otillar R.P."/>
            <person name="Strauss J."/>
            <person name="Dupont C."/>
            <person name="Frickenhaus S."/>
            <person name="Maumus F."/>
            <person name="Mcmullan M."/>
            <person name="Sanges R."/>
            <person name="Schmutz J."/>
            <person name="Toseland A."/>
            <person name="Valas R."/>
            <person name="Veluchamy A."/>
            <person name="Ward B.J."/>
            <person name="Allen A."/>
            <person name="Barry K."/>
            <person name="Falciatore A."/>
            <person name="Ferrante M."/>
            <person name="Fortunato A.E."/>
            <person name="Gloeckner G."/>
            <person name="Gruber A."/>
            <person name="Hipkin R."/>
            <person name="Janech M."/>
            <person name="Kroth P."/>
            <person name="Leese F."/>
            <person name="Lindquist E."/>
            <person name="Lyon B.R."/>
            <person name="Martin J."/>
            <person name="Mayer C."/>
            <person name="Parker M."/>
            <person name="Quesneville H."/>
            <person name="Raymond J."/>
            <person name="Uhlig C."/>
            <person name="Valentin K.U."/>
            <person name="Worden A.Z."/>
            <person name="Armbrust E.V."/>
            <person name="Bowler C."/>
            <person name="Green B."/>
            <person name="Moulton V."/>
            <person name="Van Oosterhout C."/>
            <person name="Grigoriev I."/>
        </authorList>
    </citation>
    <scope>NUCLEOTIDE SEQUENCE [LARGE SCALE GENOMIC DNA]</scope>
    <source>
        <strain evidence="16 17">CCMP1102</strain>
    </source>
</reference>
<dbReference type="OrthoDB" id="196264at2759"/>
<feature type="region of interest" description="Disordered" evidence="12">
    <location>
        <begin position="21"/>
        <end position="49"/>
    </location>
</feature>
<organism evidence="16 17">
    <name type="scientific">Fragilariopsis cylindrus CCMP1102</name>
    <dbReference type="NCBI Taxonomy" id="635003"/>
    <lineage>
        <taxon>Eukaryota</taxon>
        <taxon>Sar</taxon>
        <taxon>Stramenopiles</taxon>
        <taxon>Ochrophyta</taxon>
        <taxon>Bacillariophyta</taxon>
        <taxon>Bacillariophyceae</taxon>
        <taxon>Bacillariophycidae</taxon>
        <taxon>Bacillariales</taxon>
        <taxon>Bacillariaceae</taxon>
        <taxon>Fragilariopsis</taxon>
    </lineage>
</organism>
<evidence type="ECO:0000256" key="11">
    <source>
        <dbReference type="RuleBase" id="RU003722"/>
    </source>
</evidence>
<protein>
    <recommendedName>
        <fullName evidence="11">Sodium/hydrogen exchanger</fullName>
    </recommendedName>
</protein>
<dbReference type="PANTHER" id="PTHR10110">
    <property type="entry name" value="SODIUM/HYDROGEN EXCHANGER"/>
    <property type="match status" value="1"/>
</dbReference>
<keyword evidence="2 11" id="KW-0813">Transport</keyword>
<feature type="transmembrane region" description="Helical" evidence="13">
    <location>
        <begin position="396"/>
        <end position="416"/>
    </location>
</feature>
<dbReference type="GO" id="GO:0051453">
    <property type="term" value="P:regulation of intracellular pH"/>
    <property type="evidence" value="ECO:0007669"/>
    <property type="project" value="TreeGrafter"/>
</dbReference>
<name>A0A1E7F0J9_9STRA</name>
<feature type="transmembrane region" description="Helical" evidence="13">
    <location>
        <begin position="97"/>
        <end position="119"/>
    </location>
</feature>
<feature type="transmembrane region" description="Helical" evidence="13">
    <location>
        <begin position="366"/>
        <end position="384"/>
    </location>
</feature>
<evidence type="ECO:0000256" key="10">
    <source>
        <dbReference type="ARBA" id="ARBA00023201"/>
    </source>
</evidence>
<keyword evidence="5 13" id="KW-1133">Transmembrane helix</keyword>
<evidence type="ECO:0000256" key="8">
    <source>
        <dbReference type="ARBA" id="ARBA00023065"/>
    </source>
</evidence>
<keyword evidence="8 11" id="KW-0406">Ion transport</keyword>
<evidence type="ECO:0000256" key="14">
    <source>
        <dbReference type="SAM" id="SignalP"/>
    </source>
</evidence>
<keyword evidence="14" id="KW-0732">Signal</keyword>
<evidence type="ECO:0000256" key="9">
    <source>
        <dbReference type="ARBA" id="ARBA00023136"/>
    </source>
</evidence>
<keyword evidence="7" id="KW-0915">Sodium</keyword>
<sequence length="455" mass="50841">MVSVFFSFLIKIFFVSSSGDDDNDNDDDGQQQANNDDDNTNDNNSNNNYGGVDQNQLSTFLLTFSGELFFMVFLPPIMFNSGYELKRELFFRHLKPIVSFAVVGTAVSGMVTGLCMYGLSSLLGGWMGEDAVEMNLFEFLTFGSLITATDTVSVLGVLNAKKVNPHLFSLVFGESALNDAVAIVLFQSYSRLVRMGGIENQQSLVHEISSFVTVFLLDIVGCPIMGMIFAFVSALVFKHVDFYGTPILELSLYILIIYFPFIVAEVLGMSGIVTIFFTGIFARRYIEPNISEETKHNAEVIFSLVAYLAEVCIFINLGLSVFGFQGSFHWAFIGCAFLASLIGRAMSIYPISFFSNFLDKIIPSKFMHFLWFAGLRGAVAYACARDFPNVHGNKDEVIAATMVIVFFSVIVMGAFCDPLLKILNIQMGVDNQEYMKEWRNRRSLDGRIHQLGMYW</sequence>
<dbReference type="GO" id="GO:0098719">
    <property type="term" value="P:sodium ion import across plasma membrane"/>
    <property type="evidence" value="ECO:0007669"/>
    <property type="project" value="TreeGrafter"/>
</dbReference>
<dbReference type="GO" id="GO:0015385">
    <property type="term" value="F:sodium:proton antiporter activity"/>
    <property type="evidence" value="ECO:0007669"/>
    <property type="project" value="InterPro"/>
</dbReference>
<keyword evidence="6" id="KW-0333">Golgi apparatus</keyword>
<dbReference type="Pfam" id="PF00999">
    <property type="entry name" value="Na_H_Exchanger"/>
    <property type="match status" value="1"/>
</dbReference>
<dbReference type="KEGG" id="fcy:FRACYDRAFT_192031"/>
<dbReference type="GO" id="GO:0015386">
    <property type="term" value="F:potassium:proton antiporter activity"/>
    <property type="evidence" value="ECO:0007669"/>
    <property type="project" value="TreeGrafter"/>
</dbReference>
<gene>
    <name evidence="16" type="ORF">FRACYDRAFT_192031</name>
</gene>
<evidence type="ECO:0000256" key="3">
    <source>
        <dbReference type="ARBA" id="ARBA00022449"/>
    </source>
</evidence>
<dbReference type="NCBIfam" id="TIGR00840">
    <property type="entry name" value="b_cpa1"/>
    <property type="match status" value="1"/>
</dbReference>
<keyword evidence="3 11" id="KW-0050">Antiport</keyword>